<dbReference type="RefSeq" id="WP_138730328.1">
    <property type="nucleotide sequence ID" value="NZ_SRMP02000009.1"/>
</dbReference>
<evidence type="ECO:0000313" key="2">
    <source>
        <dbReference type="EMBL" id="MFN0291116.1"/>
    </source>
</evidence>
<comment type="caution">
    <text evidence="2">The sequence shown here is derived from an EMBL/GenBank/DDBJ whole genome shotgun (WGS) entry which is preliminary data.</text>
</comment>
<dbReference type="EMBL" id="SRMP02000009">
    <property type="protein sequence ID" value="MFN0291116.1"/>
    <property type="molecule type" value="Genomic_DNA"/>
</dbReference>
<dbReference type="Proteomes" id="UP001517367">
    <property type="component" value="Unassembled WGS sequence"/>
</dbReference>
<feature type="chain" id="PRO_5045578139" description="Outer membrane protein beta-barrel domain-containing protein" evidence="1">
    <location>
        <begin position="23"/>
        <end position="180"/>
    </location>
</feature>
<accession>A0ABW9JH92</accession>
<keyword evidence="3" id="KW-1185">Reference proteome</keyword>
<reference evidence="2 3" key="1">
    <citation type="submission" date="2024-12" db="EMBL/GenBank/DDBJ databases">
        <authorList>
            <person name="Hu S."/>
        </authorList>
    </citation>
    <scope>NUCLEOTIDE SEQUENCE [LARGE SCALE GENOMIC DNA]</scope>
    <source>
        <strain evidence="2 3">P-25</strain>
    </source>
</reference>
<proteinExistence type="predicted"/>
<organism evidence="2 3">
    <name type="scientific">Pedobacter helvus</name>
    <dbReference type="NCBI Taxonomy" id="2563444"/>
    <lineage>
        <taxon>Bacteria</taxon>
        <taxon>Pseudomonadati</taxon>
        <taxon>Bacteroidota</taxon>
        <taxon>Sphingobacteriia</taxon>
        <taxon>Sphingobacteriales</taxon>
        <taxon>Sphingobacteriaceae</taxon>
        <taxon>Pedobacter</taxon>
    </lineage>
</organism>
<evidence type="ECO:0008006" key="4">
    <source>
        <dbReference type="Google" id="ProtNLM"/>
    </source>
</evidence>
<evidence type="ECO:0000256" key="1">
    <source>
        <dbReference type="SAM" id="SignalP"/>
    </source>
</evidence>
<sequence>MKFKLFVVVFFVASSLSFSAQAQQIKIGLAPEINLPTGNASSISGVGFGGAVKAEIGIADKYAITANGGYNLFLTKRKLGTKLANIEAVPIKLGFKHYPSQDFYIEGQAGAAFHVGGASKTSFVWSPGFGTYIKTGSANSKLEFGLRYEAWTNTSYGATTTLKTTSFSFIGLKLGYVFGM</sequence>
<gene>
    <name evidence="2" type="ORF">E5L68_006915</name>
</gene>
<protein>
    <recommendedName>
        <fullName evidence="4">Outer membrane protein beta-barrel domain-containing protein</fullName>
    </recommendedName>
</protein>
<keyword evidence="1" id="KW-0732">Signal</keyword>
<name>A0ABW9JH92_9SPHI</name>
<feature type="signal peptide" evidence="1">
    <location>
        <begin position="1"/>
        <end position="22"/>
    </location>
</feature>
<evidence type="ECO:0000313" key="3">
    <source>
        <dbReference type="Proteomes" id="UP001517367"/>
    </source>
</evidence>